<keyword evidence="3" id="KW-1185">Reference proteome</keyword>
<proteinExistence type="predicted"/>
<feature type="region of interest" description="Disordered" evidence="1">
    <location>
        <begin position="1"/>
        <end position="20"/>
    </location>
</feature>
<evidence type="ECO:0000256" key="1">
    <source>
        <dbReference type="SAM" id="MobiDB-lite"/>
    </source>
</evidence>
<evidence type="ECO:0000313" key="3">
    <source>
        <dbReference type="Proteomes" id="UP001595528"/>
    </source>
</evidence>
<dbReference type="EMBL" id="JBHRTR010000045">
    <property type="protein sequence ID" value="MFC3230404.1"/>
    <property type="molecule type" value="Genomic_DNA"/>
</dbReference>
<reference evidence="3" key="1">
    <citation type="journal article" date="2019" name="Int. J. Syst. Evol. Microbiol.">
        <title>The Global Catalogue of Microorganisms (GCM) 10K type strain sequencing project: providing services to taxonomists for standard genome sequencing and annotation.</title>
        <authorList>
            <consortium name="The Broad Institute Genomics Platform"/>
            <consortium name="The Broad Institute Genome Sequencing Center for Infectious Disease"/>
            <person name="Wu L."/>
            <person name="Ma J."/>
        </authorList>
    </citation>
    <scope>NUCLEOTIDE SEQUENCE [LARGE SCALE GENOMIC DNA]</scope>
    <source>
        <strain evidence="3">KCTC 42964</strain>
    </source>
</reference>
<sequence length="81" mass="8646">MAQPLAYQLPDAAAAEPAEDRDAARRLADFDRAKFASEVAGHVISPEDDAAVRALIRQGLTGDELVAAALRHCETKTCPND</sequence>
<name>A0ABV7L780_9PROT</name>
<accession>A0ABV7L780</accession>
<dbReference type="Proteomes" id="UP001595528">
    <property type="component" value="Unassembled WGS sequence"/>
</dbReference>
<evidence type="ECO:0008006" key="4">
    <source>
        <dbReference type="Google" id="ProtNLM"/>
    </source>
</evidence>
<organism evidence="2 3">
    <name type="scientific">Marinibaculum pumilum</name>
    <dbReference type="NCBI Taxonomy" id="1766165"/>
    <lineage>
        <taxon>Bacteria</taxon>
        <taxon>Pseudomonadati</taxon>
        <taxon>Pseudomonadota</taxon>
        <taxon>Alphaproteobacteria</taxon>
        <taxon>Rhodospirillales</taxon>
        <taxon>Rhodospirillaceae</taxon>
        <taxon>Marinibaculum</taxon>
    </lineage>
</organism>
<evidence type="ECO:0000313" key="2">
    <source>
        <dbReference type="EMBL" id="MFC3230404.1"/>
    </source>
</evidence>
<gene>
    <name evidence="2" type="ORF">ACFOGJ_24355</name>
</gene>
<protein>
    <recommendedName>
        <fullName evidence="4">Antitoxin VbhA domain-containing protein</fullName>
    </recommendedName>
</protein>
<comment type="caution">
    <text evidence="2">The sequence shown here is derived from an EMBL/GenBank/DDBJ whole genome shotgun (WGS) entry which is preliminary data.</text>
</comment>
<dbReference type="RefSeq" id="WP_379905550.1">
    <property type="nucleotide sequence ID" value="NZ_JBHRTR010000045.1"/>
</dbReference>